<dbReference type="GO" id="GO:0043325">
    <property type="term" value="F:phosphatidylinositol-3,4-bisphosphate binding"/>
    <property type="evidence" value="ECO:0007669"/>
    <property type="project" value="TreeGrafter"/>
</dbReference>
<evidence type="ECO:0000313" key="4">
    <source>
        <dbReference type="WBParaSite" id="nRc.2.0.1.t28734-RA"/>
    </source>
</evidence>
<dbReference type="Pfam" id="PF07651">
    <property type="entry name" value="ANTH"/>
    <property type="match status" value="1"/>
</dbReference>
<dbReference type="GO" id="GO:0048268">
    <property type="term" value="P:clathrin coat assembly"/>
    <property type="evidence" value="ECO:0007669"/>
    <property type="project" value="TreeGrafter"/>
</dbReference>
<dbReference type="PANTHER" id="PTHR10407">
    <property type="entry name" value="HUNTINGTIN INTERACTING PROTEIN 1"/>
    <property type="match status" value="1"/>
</dbReference>
<dbReference type="PANTHER" id="PTHR10407:SF15">
    <property type="entry name" value="HUNTINGTIN INTERACTING PROTEIN 1"/>
    <property type="match status" value="1"/>
</dbReference>
<dbReference type="Proteomes" id="UP000887565">
    <property type="component" value="Unplaced"/>
</dbReference>
<dbReference type="GO" id="GO:0006897">
    <property type="term" value="P:endocytosis"/>
    <property type="evidence" value="ECO:0007669"/>
    <property type="project" value="InterPro"/>
</dbReference>
<name>A0A915JRL9_ROMCU</name>
<dbReference type="Gene3D" id="1.20.5.1700">
    <property type="match status" value="1"/>
</dbReference>
<dbReference type="GO" id="GO:0032051">
    <property type="term" value="F:clathrin light chain binding"/>
    <property type="evidence" value="ECO:0007669"/>
    <property type="project" value="TreeGrafter"/>
</dbReference>
<dbReference type="Gene3D" id="1.25.40.90">
    <property type="match status" value="1"/>
</dbReference>
<feature type="coiled-coil region" evidence="1">
    <location>
        <begin position="375"/>
        <end position="519"/>
    </location>
</feature>
<dbReference type="PROSITE" id="PS50942">
    <property type="entry name" value="ENTH"/>
    <property type="match status" value="1"/>
</dbReference>
<dbReference type="CDD" id="cd17006">
    <property type="entry name" value="ANTH_N_HIP1_like"/>
    <property type="match status" value="1"/>
</dbReference>
<dbReference type="GO" id="GO:0051015">
    <property type="term" value="F:actin filament binding"/>
    <property type="evidence" value="ECO:0007669"/>
    <property type="project" value="TreeGrafter"/>
</dbReference>
<sequence>MTRALTRRVPRPSNNPIMEATTQEEFEKLFGIAIAKAIDTQEVPVKEKHLRTLIIASYKEKGAGTFWINFIRLQIEGSPILSWKFCHVLHKLLNEGHKNCIADSLKYRSKINDLGKLWSHLKEGYGQLILTYCKLILTKLEFHHRVRNVYGFSASYEIPLRTQNINVSGNLQLSDEQLEALGQHDVNTWFQLCVEMLDYVEDILALQRSVFNSLDMSRATSMTTSGQCKLAPLIICIQEASLLYDYLVKMMFKLYAALPPDILVGHQDRFNNLFKTLKQFYYTSSNLQYFKYLVSIPTLPETPPNFLIESDLKSYVSPQVLLHSDTAEHDTTDSPPDNRSIASVPLVDLNNDNRENKQKVEESFAAELMEKDITINSLKRDLGDVKATLLNHQQQASQTAQKFQKQILELQKELLKEKSLVEQLDEENSHYRSQAEELQNEKNQNTVSRLEESERKAQLAAEKLKKMKDVYAKLREEHIESLKKLANVQKDFECTRKSAEDFASEKNDLEANQKALNEEKNHHASVVAEMQTSLESLSSKCKLFEDYYWRLFECICNQCFNLMCDTLDQFDNPAHLGVTCSPGECKVYEAV</sequence>
<keyword evidence="3" id="KW-1185">Reference proteome</keyword>
<protein>
    <submittedName>
        <fullName evidence="4">ENTH domain-containing protein</fullName>
    </submittedName>
</protein>
<dbReference type="GO" id="GO:0030136">
    <property type="term" value="C:clathrin-coated vesicle"/>
    <property type="evidence" value="ECO:0007669"/>
    <property type="project" value="TreeGrafter"/>
</dbReference>
<dbReference type="GO" id="GO:0007015">
    <property type="term" value="P:actin filament organization"/>
    <property type="evidence" value="ECO:0007669"/>
    <property type="project" value="TreeGrafter"/>
</dbReference>
<dbReference type="InterPro" id="IPR008942">
    <property type="entry name" value="ENTH_VHS"/>
</dbReference>
<evidence type="ECO:0000313" key="3">
    <source>
        <dbReference type="Proteomes" id="UP000887565"/>
    </source>
</evidence>
<accession>A0A915JRL9</accession>
<dbReference type="GO" id="GO:0035615">
    <property type="term" value="F:clathrin adaptor activity"/>
    <property type="evidence" value="ECO:0007669"/>
    <property type="project" value="TreeGrafter"/>
</dbReference>
<dbReference type="WBParaSite" id="nRc.2.0.1.t28734-RA">
    <property type="protein sequence ID" value="nRc.2.0.1.t28734-RA"/>
    <property type="gene ID" value="nRc.2.0.1.g28734"/>
</dbReference>
<reference evidence="4" key="1">
    <citation type="submission" date="2022-11" db="UniProtKB">
        <authorList>
            <consortium name="WormBaseParasite"/>
        </authorList>
    </citation>
    <scope>IDENTIFICATION</scope>
</reference>
<dbReference type="SUPFAM" id="SSF48464">
    <property type="entry name" value="ENTH/VHS domain"/>
    <property type="match status" value="1"/>
</dbReference>
<dbReference type="InterPro" id="IPR030224">
    <property type="entry name" value="Sla2_fam"/>
</dbReference>
<organism evidence="3 4">
    <name type="scientific">Romanomermis culicivorax</name>
    <name type="common">Nematode worm</name>
    <dbReference type="NCBI Taxonomy" id="13658"/>
    <lineage>
        <taxon>Eukaryota</taxon>
        <taxon>Metazoa</taxon>
        <taxon>Ecdysozoa</taxon>
        <taxon>Nematoda</taxon>
        <taxon>Enoplea</taxon>
        <taxon>Dorylaimia</taxon>
        <taxon>Mermithida</taxon>
        <taxon>Mermithoidea</taxon>
        <taxon>Mermithidae</taxon>
        <taxon>Romanomermis</taxon>
    </lineage>
</organism>
<dbReference type="InterPro" id="IPR011417">
    <property type="entry name" value="ANTH_dom"/>
</dbReference>
<dbReference type="AlphaFoldDB" id="A0A915JRL9"/>
<keyword evidence="1" id="KW-0175">Coiled coil</keyword>
<dbReference type="OMA" id="DQMRHMP"/>
<dbReference type="GO" id="GO:0080025">
    <property type="term" value="F:phosphatidylinositol-3,5-bisphosphate binding"/>
    <property type="evidence" value="ECO:0007669"/>
    <property type="project" value="TreeGrafter"/>
</dbReference>
<evidence type="ECO:0000259" key="2">
    <source>
        <dbReference type="PROSITE" id="PS50942"/>
    </source>
</evidence>
<dbReference type="GO" id="GO:0030864">
    <property type="term" value="C:cortical actin cytoskeleton"/>
    <property type="evidence" value="ECO:0007669"/>
    <property type="project" value="TreeGrafter"/>
</dbReference>
<dbReference type="SMART" id="SM00273">
    <property type="entry name" value="ENTH"/>
    <property type="match status" value="1"/>
</dbReference>
<evidence type="ECO:0000256" key="1">
    <source>
        <dbReference type="SAM" id="Coils"/>
    </source>
</evidence>
<dbReference type="InterPro" id="IPR013809">
    <property type="entry name" value="ENTH"/>
</dbReference>
<feature type="domain" description="ENTH" evidence="2">
    <location>
        <begin position="22"/>
        <end position="150"/>
    </location>
</feature>
<proteinExistence type="predicted"/>
<dbReference type="FunFam" id="1.25.40.90:FF:000012">
    <property type="entry name" value="Huntingtin interacting protein 1-related"/>
    <property type="match status" value="1"/>
</dbReference>